<gene>
    <name evidence="1" type="ORF">HJG54_22825</name>
</gene>
<evidence type="ECO:0000313" key="1">
    <source>
        <dbReference type="EMBL" id="WNZ25405.1"/>
    </source>
</evidence>
<dbReference type="RefSeq" id="WP_316431550.1">
    <property type="nucleotide sequence ID" value="NZ_CP053586.1"/>
</dbReference>
<dbReference type="EMBL" id="CP053586">
    <property type="protein sequence ID" value="WNZ25405.1"/>
    <property type="molecule type" value="Genomic_DNA"/>
</dbReference>
<name>A0AA96WHU2_9CYAN</name>
<organism evidence="1">
    <name type="scientific">Leptolyngbya sp. NK1-12</name>
    <dbReference type="NCBI Taxonomy" id="2547451"/>
    <lineage>
        <taxon>Bacteria</taxon>
        <taxon>Bacillati</taxon>
        <taxon>Cyanobacteriota</taxon>
        <taxon>Cyanophyceae</taxon>
        <taxon>Leptolyngbyales</taxon>
        <taxon>Leptolyngbyaceae</taxon>
        <taxon>Leptolyngbya group</taxon>
        <taxon>Leptolyngbya</taxon>
    </lineage>
</organism>
<dbReference type="AlphaFoldDB" id="A0AA96WHU2"/>
<proteinExistence type="predicted"/>
<sequence>MSTKIASVQRPKLFLLLSGVLVAVAAPFLFALPARAECWYEGMRFETGERVGSSICMPDGSWKAE</sequence>
<protein>
    <submittedName>
        <fullName evidence="1">Uncharacterized protein</fullName>
    </submittedName>
</protein>
<accession>A0AA96WHU2</accession>
<reference evidence="1" key="1">
    <citation type="submission" date="2020-05" db="EMBL/GenBank/DDBJ databases">
        <authorList>
            <person name="Zhu T."/>
            <person name="Keshari N."/>
            <person name="Lu X."/>
        </authorList>
    </citation>
    <scope>NUCLEOTIDE SEQUENCE</scope>
    <source>
        <strain evidence="1">NK1-12</strain>
    </source>
</reference>